<dbReference type="EMBL" id="KN824291">
    <property type="protein sequence ID" value="KIM28692.1"/>
    <property type="molecule type" value="Genomic_DNA"/>
</dbReference>
<dbReference type="CDD" id="cd14820">
    <property type="entry name" value="TRAX"/>
    <property type="match status" value="1"/>
</dbReference>
<organism evidence="7 8">
    <name type="scientific">Serendipita vermifera MAFF 305830</name>
    <dbReference type="NCBI Taxonomy" id="933852"/>
    <lineage>
        <taxon>Eukaryota</taxon>
        <taxon>Fungi</taxon>
        <taxon>Dikarya</taxon>
        <taxon>Basidiomycota</taxon>
        <taxon>Agaricomycotina</taxon>
        <taxon>Agaricomycetes</taxon>
        <taxon>Sebacinales</taxon>
        <taxon>Serendipitaceae</taxon>
        <taxon>Serendipita</taxon>
    </lineage>
</organism>
<dbReference type="HOGENOM" id="CLU_067225_2_0_1"/>
<evidence type="ECO:0000313" key="7">
    <source>
        <dbReference type="EMBL" id="KIM28692.1"/>
    </source>
</evidence>
<reference evidence="8" key="2">
    <citation type="submission" date="2015-01" db="EMBL/GenBank/DDBJ databases">
        <title>Evolutionary Origins and Diversification of the Mycorrhizal Mutualists.</title>
        <authorList>
            <consortium name="DOE Joint Genome Institute"/>
            <consortium name="Mycorrhizal Genomics Consortium"/>
            <person name="Kohler A."/>
            <person name="Kuo A."/>
            <person name="Nagy L.G."/>
            <person name="Floudas D."/>
            <person name="Copeland A."/>
            <person name="Barry K.W."/>
            <person name="Cichocki N."/>
            <person name="Veneault-Fourrey C."/>
            <person name="LaButti K."/>
            <person name="Lindquist E.A."/>
            <person name="Lipzen A."/>
            <person name="Lundell T."/>
            <person name="Morin E."/>
            <person name="Murat C."/>
            <person name="Riley R."/>
            <person name="Ohm R."/>
            <person name="Sun H."/>
            <person name="Tunlid A."/>
            <person name="Henrissat B."/>
            <person name="Grigoriev I.V."/>
            <person name="Hibbett D.S."/>
            <person name="Martin F."/>
        </authorList>
    </citation>
    <scope>NUCLEOTIDE SEQUENCE [LARGE SCALE GENOMIC DNA]</scope>
    <source>
        <strain evidence="8">MAFF 305830</strain>
    </source>
</reference>
<dbReference type="GO" id="GO:0043565">
    <property type="term" value="F:sequence-specific DNA binding"/>
    <property type="evidence" value="ECO:0007669"/>
    <property type="project" value="InterPro"/>
</dbReference>
<dbReference type="InterPro" id="IPR016069">
    <property type="entry name" value="Translin_C"/>
</dbReference>
<evidence type="ECO:0000313" key="8">
    <source>
        <dbReference type="Proteomes" id="UP000054097"/>
    </source>
</evidence>
<name>A0A0C2XHY2_SERVB</name>
<comment type="similarity">
    <text evidence="3">Belongs to the translin family.</text>
</comment>
<evidence type="ECO:0000256" key="1">
    <source>
        <dbReference type="ARBA" id="ARBA00004123"/>
    </source>
</evidence>
<evidence type="ECO:0008006" key="9">
    <source>
        <dbReference type="Google" id="ProtNLM"/>
    </source>
</evidence>
<comment type="subcellular location">
    <subcellularLocation>
        <location evidence="2">Cytoplasm</location>
    </subcellularLocation>
    <subcellularLocation>
        <location evidence="1">Nucleus</location>
    </subcellularLocation>
</comment>
<gene>
    <name evidence="7" type="ORF">M408DRAFT_329159</name>
</gene>
<proteinExistence type="inferred from homology"/>
<dbReference type="PANTHER" id="PTHR10741">
    <property type="entry name" value="TRANSLIN AND TRANSLIN ASSOCIATED PROTEIN X"/>
    <property type="match status" value="1"/>
</dbReference>
<evidence type="ECO:0000256" key="4">
    <source>
        <dbReference type="ARBA" id="ARBA00022490"/>
    </source>
</evidence>
<dbReference type="GO" id="GO:0005634">
    <property type="term" value="C:nucleus"/>
    <property type="evidence" value="ECO:0007669"/>
    <property type="project" value="UniProtKB-SubCell"/>
</dbReference>
<dbReference type="InterPro" id="IPR016068">
    <property type="entry name" value="Translin_N"/>
</dbReference>
<dbReference type="Proteomes" id="UP000054097">
    <property type="component" value="Unassembled WGS sequence"/>
</dbReference>
<evidence type="ECO:0000256" key="3">
    <source>
        <dbReference type="ARBA" id="ARBA00005902"/>
    </source>
</evidence>
<dbReference type="GO" id="GO:0005737">
    <property type="term" value="C:cytoplasm"/>
    <property type="evidence" value="ECO:0007669"/>
    <property type="project" value="UniProtKB-SubCell"/>
</dbReference>
<feature type="region of interest" description="Disordered" evidence="6">
    <location>
        <begin position="252"/>
        <end position="271"/>
    </location>
</feature>
<evidence type="ECO:0000256" key="6">
    <source>
        <dbReference type="SAM" id="MobiDB-lite"/>
    </source>
</evidence>
<dbReference type="Pfam" id="PF01997">
    <property type="entry name" value="Translin"/>
    <property type="match status" value="1"/>
</dbReference>
<accession>A0A0C2XHY2</accession>
<dbReference type="InterPro" id="IPR002848">
    <property type="entry name" value="Translin_fam"/>
</dbReference>
<dbReference type="Gene3D" id="1.20.58.190">
    <property type="entry name" value="Translin, domain 1"/>
    <property type="match status" value="1"/>
</dbReference>
<protein>
    <recommendedName>
        <fullName evidence="9">Translin</fullName>
    </recommendedName>
</protein>
<keyword evidence="5" id="KW-0539">Nucleus</keyword>
<dbReference type="SUPFAM" id="SSF74784">
    <property type="entry name" value="Translin"/>
    <property type="match status" value="1"/>
</dbReference>
<sequence length="271" mass="31717">MVIESREDIVRVFDVFRAGIDERNDRRERIIKLSREITIQSKRVIFLIHRTVTDDNQSTISPDETPYQKAAKTAHGKLLHIKKSFILPLKAELISEADYWENQRSVTPGIQEFIEAVSYYHYFETDRLITHHEMEGWLTDESGNPILPLPYSEFLLGLSDLTGELMRFAITAIARGGGRAKSESVSEFVRRCNSDFERFTPFVRDLWKKQQVTRQSVLKIEQANYTVRLRSAEFQSDPQDIDRLVQRTMLQQEPPYHRRDLDTEGDDYMNT</sequence>
<dbReference type="InterPro" id="IPR036081">
    <property type="entry name" value="Translin_sf"/>
</dbReference>
<dbReference type="OrthoDB" id="31005at2759"/>
<dbReference type="Gene3D" id="1.20.58.200">
    <property type="entry name" value="Translin, domain 2"/>
    <property type="match status" value="1"/>
</dbReference>
<reference evidence="7 8" key="1">
    <citation type="submission" date="2014-04" db="EMBL/GenBank/DDBJ databases">
        <authorList>
            <consortium name="DOE Joint Genome Institute"/>
            <person name="Kuo A."/>
            <person name="Zuccaro A."/>
            <person name="Kohler A."/>
            <person name="Nagy L.G."/>
            <person name="Floudas D."/>
            <person name="Copeland A."/>
            <person name="Barry K.W."/>
            <person name="Cichocki N."/>
            <person name="Veneault-Fourrey C."/>
            <person name="LaButti K."/>
            <person name="Lindquist E.A."/>
            <person name="Lipzen A."/>
            <person name="Lundell T."/>
            <person name="Morin E."/>
            <person name="Murat C."/>
            <person name="Sun H."/>
            <person name="Tunlid A."/>
            <person name="Henrissat B."/>
            <person name="Grigoriev I.V."/>
            <person name="Hibbett D.S."/>
            <person name="Martin F."/>
            <person name="Nordberg H.P."/>
            <person name="Cantor M.N."/>
            <person name="Hua S.X."/>
        </authorList>
    </citation>
    <scope>NUCLEOTIDE SEQUENCE [LARGE SCALE GENOMIC DNA]</scope>
    <source>
        <strain evidence="7 8">MAFF 305830</strain>
    </source>
</reference>
<keyword evidence="8" id="KW-1185">Reference proteome</keyword>
<evidence type="ECO:0000256" key="5">
    <source>
        <dbReference type="ARBA" id="ARBA00023242"/>
    </source>
</evidence>
<dbReference type="AlphaFoldDB" id="A0A0C2XHY2"/>
<keyword evidence="4" id="KW-0963">Cytoplasm</keyword>
<evidence type="ECO:0000256" key="2">
    <source>
        <dbReference type="ARBA" id="ARBA00004496"/>
    </source>
</evidence>
<dbReference type="STRING" id="933852.A0A0C2XHY2"/>